<comment type="caution">
    <text evidence="9">The sequence shown here is derived from an EMBL/GenBank/DDBJ whole genome shotgun (WGS) entry which is preliminary data.</text>
</comment>
<organism evidence="9 10">
    <name type="scientific">Methanobrevibacter thaueri</name>
    <dbReference type="NCBI Taxonomy" id="190975"/>
    <lineage>
        <taxon>Archaea</taxon>
        <taxon>Methanobacteriati</taxon>
        <taxon>Methanobacteriota</taxon>
        <taxon>Methanomada group</taxon>
        <taxon>Methanobacteria</taxon>
        <taxon>Methanobacteriales</taxon>
        <taxon>Methanobacteriaceae</taxon>
        <taxon>Methanobrevibacter</taxon>
    </lineage>
</organism>
<name>A0A315XNQ5_9EURY</name>
<evidence type="ECO:0000256" key="7">
    <source>
        <dbReference type="ARBA" id="ARBA00023269"/>
    </source>
</evidence>
<keyword evidence="5" id="KW-0963">Cytoplasm</keyword>
<evidence type="ECO:0000256" key="3">
    <source>
        <dbReference type="ARBA" id="ARBA00008264"/>
    </source>
</evidence>
<keyword evidence="10" id="KW-1185">Reference proteome</keyword>
<dbReference type="InterPro" id="IPR009072">
    <property type="entry name" value="Histone-fold"/>
</dbReference>
<dbReference type="PANTHER" id="PTHR47828:SF1">
    <property type="entry name" value="ARCHAEAL HISTONE A"/>
    <property type="match status" value="1"/>
</dbReference>
<dbReference type="GO" id="GO:0005737">
    <property type="term" value="C:cytoplasm"/>
    <property type="evidence" value="ECO:0007669"/>
    <property type="project" value="UniProtKB-SubCell"/>
</dbReference>
<evidence type="ECO:0000313" key="9">
    <source>
        <dbReference type="EMBL" id="PWB87986.1"/>
    </source>
</evidence>
<dbReference type="AlphaFoldDB" id="A0A315XNQ5"/>
<accession>A0A315XNQ5</accession>
<dbReference type="GO" id="GO:0000786">
    <property type="term" value="C:nucleosome"/>
    <property type="evidence" value="ECO:0007669"/>
    <property type="project" value="UniProtKB-KW"/>
</dbReference>
<dbReference type="EMBL" id="MZGS01000016">
    <property type="protein sequence ID" value="PWB87986.1"/>
    <property type="molecule type" value="Genomic_DNA"/>
</dbReference>
<comment type="similarity">
    <text evidence="3">Belongs to the archaeal histone HMF family.</text>
</comment>
<gene>
    <name evidence="9" type="ORF">MBBTH_05730</name>
</gene>
<dbReference type="GO" id="GO:0030527">
    <property type="term" value="F:structural constituent of chromatin"/>
    <property type="evidence" value="ECO:0007669"/>
    <property type="project" value="InterPro"/>
</dbReference>
<evidence type="ECO:0000256" key="5">
    <source>
        <dbReference type="ARBA" id="ARBA00022490"/>
    </source>
</evidence>
<dbReference type="OrthoDB" id="7514at2157"/>
<comment type="subcellular location">
    <subcellularLocation>
        <location evidence="1">Chromosome</location>
    </subcellularLocation>
    <subcellularLocation>
        <location evidence="2">Cytoplasm</location>
    </subcellularLocation>
</comment>
<dbReference type="InterPro" id="IPR050947">
    <property type="entry name" value="Archaeal_histone_HMF"/>
</dbReference>
<feature type="domain" description="Transcription factor CBF/NF-Y/archaeal histone" evidence="8">
    <location>
        <begin position="2"/>
        <end position="64"/>
    </location>
</feature>
<dbReference type="Proteomes" id="UP000251717">
    <property type="component" value="Unassembled WGS sequence"/>
</dbReference>
<keyword evidence="4" id="KW-0158">Chromosome</keyword>
<dbReference type="SUPFAM" id="SSF47113">
    <property type="entry name" value="Histone-fold"/>
    <property type="match status" value="1"/>
</dbReference>
<evidence type="ECO:0000256" key="2">
    <source>
        <dbReference type="ARBA" id="ARBA00004496"/>
    </source>
</evidence>
<dbReference type="GO" id="GO:0003677">
    <property type="term" value="F:DNA binding"/>
    <property type="evidence" value="ECO:0007669"/>
    <property type="project" value="UniProtKB-KW"/>
</dbReference>
<dbReference type="Gene3D" id="1.10.20.10">
    <property type="entry name" value="Histone, subunit A"/>
    <property type="match status" value="1"/>
</dbReference>
<dbReference type="InterPro" id="IPR050004">
    <property type="entry name" value="HmfB-like"/>
</dbReference>
<dbReference type="SMART" id="SM00417">
    <property type="entry name" value="H4"/>
    <property type="match status" value="1"/>
</dbReference>
<dbReference type="NCBIfam" id="NF043032">
    <property type="entry name" value="archaea_histone"/>
    <property type="match status" value="1"/>
</dbReference>
<evidence type="ECO:0000256" key="4">
    <source>
        <dbReference type="ARBA" id="ARBA00022454"/>
    </source>
</evidence>
<dbReference type="GO" id="GO:0046982">
    <property type="term" value="F:protein heterodimerization activity"/>
    <property type="evidence" value="ECO:0007669"/>
    <property type="project" value="InterPro"/>
</dbReference>
<keyword evidence="6" id="KW-0238">DNA-binding</keyword>
<evidence type="ECO:0000259" key="8">
    <source>
        <dbReference type="Pfam" id="PF00808"/>
    </source>
</evidence>
<protein>
    <submittedName>
        <fullName evidence="9">Histone-like transcription factor (CBF/NF-Y) and archaeal histone</fullName>
    </submittedName>
</protein>
<dbReference type="Pfam" id="PF00808">
    <property type="entry name" value="CBFD_NFYB_HMF"/>
    <property type="match status" value="1"/>
</dbReference>
<evidence type="ECO:0000256" key="6">
    <source>
        <dbReference type="ARBA" id="ARBA00023125"/>
    </source>
</evidence>
<sequence>MAIPKAPVKRIIQNAGAERVSSDAVDALAEYLEEYAEEVSKDAVTYAKYAKRKTVKEEDVSLAVNSSKSSESPEEGKHNIVDVIKGVFDAVSEGQGIEDVIKSFMKK</sequence>
<dbReference type="InterPro" id="IPR001951">
    <property type="entry name" value="Histone_H4"/>
</dbReference>
<keyword evidence="7" id="KW-0544">Nucleosome core</keyword>
<dbReference type="InterPro" id="IPR003958">
    <property type="entry name" value="CBFA_NFYB_domain"/>
</dbReference>
<reference evidence="9 10" key="1">
    <citation type="submission" date="2017-03" db="EMBL/GenBank/DDBJ databases">
        <title>Genome sequence of Methanobrevibacter thaueri.</title>
        <authorList>
            <person name="Poehlein A."/>
            <person name="Seedorf H."/>
            <person name="Daniel R."/>
        </authorList>
    </citation>
    <scope>NUCLEOTIDE SEQUENCE [LARGE SCALE GENOMIC DNA]</scope>
    <source>
        <strain evidence="9 10">DSM 11995</strain>
    </source>
</reference>
<evidence type="ECO:0000256" key="1">
    <source>
        <dbReference type="ARBA" id="ARBA00004286"/>
    </source>
</evidence>
<evidence type="ECO:0000313" key="10">
    <source>
        <dbReference type="Proteomes" id="UP000251717"/>
    </source>
</evidence>
<proteinExistence type="inferred from homology"/>
<dbReference type="RefSeq" id="WP_116591546.1">
    <property type="nucleotide sequence ID" value="NZ_MZGS01000016.1"/>
</dbReference>
<dbReference type="PANTHER" id="PTHR47828">
    <property type="entry name" value="ARCHAEAL HISTONE A"/>
    <property type="match status" value="1"/>
</dbReference>
<dbReference type="CDD" id="cd22909">
    <property type="entry name" value="HFD_archaea_histone-like"/>
    <property type="match status" value="1"/>
</dbReference>